<comment type="caution">
    <text evidence="2">The sequence shown here is derived from an EMBL/GenBank/DDBJ whole genome shotgun (WGS) entry which is preliminary data.</text>
</comment>
<dbReference type="RefSeq" id="WP_377125901.1">
    <property type="nucleotide sequence ID" value="NZ_JBHRSD010000028.1"/>
</dbReference>
<dbReference type="InterPro" id="IPR015947">
    <property type="entry name" value="PUA-like_sf"/>
</dbReference>
<dbReference type="SUPFAM" id="SSF88697">
    <property type="entry name" value="PUA domain-like"/>
    <property type="match status" value="1"/>
</dbReference>
<sequence length="195" mass="22367">MISAVFPLPLLVLPGGVTRLRIFEPRYLSMVKQVMKNQLGFVLCQYAEERAHQVPEFAGYVKIIDFNQDKAGQLLIDVYCEHWVQIEEVWVDSENVRHGRIKRANDALWPETSQAHDNDSTAAQLEQLSLALQQVFAANPELANLYPQPQFNDSRWLISRWLELVPLSANQKSALLSLPYFEQVVDFLHTLFKSG</sequence>
<evidence type="ECO:0000259" key="1">
    <source>
        <dbReference type="SMART" id="SM00464"/>
    </source>
</evidence>
<dbReference type="Proteomes" id="UP001595453">
    <property type="component" value="Unassembled WGS sequence"/>
</dbReference>
<dbReference type="InterPro" id="IPR046336">
    <property type="entry name" value="Lon_prtase_N_sf"/>
</dbReference>
<organism evidence="2 3">
    <name type="scientific">Pseudoalteromonas fenneropenaei</name>
    <dbReference type="NCBI Taxonomy" id="1737459"/>
    <lineage>
        <taxon>Bacteria</taxon>
        <taxon>Pseudomonadati</taxon>
        <taxon>Pseudomonadota</taxon>
        <taxon>Gammaproteobacteria</taxon>
        <taxon>Alteromonadales</taxon>
        <taxon>Pseudoalteromonadaceae</taxon>
        <taxon>Pseudoalteromonas</taxon>
    </lineage>
</organism>
<accession>A0ABV7CMK4</accession>
<dbReference type="Gene3D" id="2.30.130.40">
    <property type="entry name" value="LON domain-like"/>
    <property type="match status" value="1"/>
</dbReference>
<reference evidence="3" key="1">
    <citation type="journal article" date="2019" name="Int. J. Syst. Evol. Microbiol.">
        <title>The Global Catalogue of Microorganisms (GCM) 10K type strain sequencing project: providing services to taxonomists for standard genome sequencing and annotation.</title>
        <authorList>
            <consortium name="The Broad Institute Genomics Platform"/>
            <consortium name="The Broad Institute Genome Sequencing Center for Infectious Disease"/>
            <person name="Wu L."/>
            <person name="Ma J."/>
        </authorList>
    </citation>
    <scope>NUCLEOTIDE SEQUENCE [LARGE SCALE GENOMIC DNA]</scope>
    <source>
        <strain evidence="3">KCTC 42730</strain>
    </source>
</reference>
<keyword evidence="3" id="KW-1185">Reference proteome</keyword>
<dbReference type="Gene3D" id="1.10.4060.10">
    <property type="entry name" value="BPP1347 like domain"/>
    <property type="match status" value="1"/>
</dbReference>
<feature type="domain" description="Lon N-terminal" evidence="1">
    <location>
        <begin position="2"/>
        <end position="194"/>
    </location>
</feature>
<proteinExistence type="predicted"/>
<gene>
    <name evidence="2" type="ORF">ACFOEE_14900</name>
</gene>
<dbReference type="SMART" id="SM00464">
    <property type="entry name" value="LON"/>
    <property type="match status" value="1"/>
</dbReference>
<dbReference type="EMBL" id="JBHRSD010000028">
    <property type="protein sequence ID" value="MFC3033808.1"/>
    <property type="molecule type" value="Genomic_DNA"/>
</dbReference>
<protein>
    <submittedName>
        <fullName evidence="2">LON peptidase substrate-binding domain-containing protein</fullName>
    </submittedName>
</protein>
<evidence type="ECO:0000313" key="3">
    <source>
        <dbReference type="Proteomes" id="UP001595453"/>
    </source>
</evidence>
<evidence type="ECO:0000313" key="2">
    <source>
        <dbReference type="EMBL" id="MFC3033808.1"/>
    </source>
</evidence>
<dbReference type="Pfam" id="PF02190">
    <property type="entry name" value="LON_substr_bdg"/>
    <property type="match status" value="1"/>
</dbReference>
<dbReference type="InterPro" id="IPR003111">
    <property type="entry name" value="Lon_prtase_N"/>
</dbReference>
<name>A0ABV7CMK4_9GAMM</name>